<keyword evidence="7 8" id="KW-0472">Membrane</keyword>
<feature type="transmembrane region" description="Helical" evidence="8">
    <location>
        <begin position="191"/>
        <end position="224"/>
    </location>
</feature>
<comment type="similarity">
    <text evidence="2">Belongs to the AzlC family.</text>
</comment>
<dbReference type="Pfam" id="PF03591">
    <property type="entry name" value="AzlC"/>
    <property type="match status" value="1"/>
</dbReference>
<comment type="caution">
    <text evidence="9">The sequence shown here is derived from an EMBL/GenBank/DDBJ whole genome shotgun (WGS) entry which is preliminary data.</text>
</comment>
<keyword evidence="4" id="KW-1003">Cell membrane</keyword>
<keyword evidence="5 8" id="KW-0812">Transmembrane</keyword>
<evidence type="ECO:0000256" key="6">
    <source>
        <dbReference type="ARBA" id="ARBA00022989"/>
    </source>
</evidence>
<keyword evidence="6 8" id="KW-1133">Transmembrane helix</keyword>
<dbReference type="EMBL" id="BAABIM010000001">
    <property type="protein sequence ID" value="GAA4677238.1"/>
    <property type="molecule type" value="Genomic_DNA"/>
</dbReference>
<evidence type="ECO:0000256" key="4">
    <source>
        <dbReference type="ARBA" id="ARBA00022475"/>
    </source>
</evidence>
<evidence type="ECO:0000256" key="2">
    <source>
        <dbReference type="ARBA" id="ARBA00010735"/>
    </source>
</evidence>
<feature type="transmembrane region" description="Helical" evidence="8">
    <location>
        <begin position="134"/>
        <end position="155"/>
    </location>
</feature>
<evidence type="ECO:0000256" key="1">
    <source>
        <dbReference type="ARBA" id="ARBA00004651"/>
    </source>
</evidence>
<keyword evidence="3" id="KW-0813">Transport</keyword>
<dbReference type="PANTHER" id="PTHR34979:SF1">
    <property type="entry name" value="INNER MEMBRANE PROTEIN YGAZ"/>
    <property type="match status" value="1"/>
</dbReference>
<feature type="transmembrane region" description="Helical" evidence="8">
    <location>
        <begin position="64"/>
        <end position="85"/>
    </location>
</feature>
<feature type="transmembrane region" description="Helical" evidence="8">
    <location>
        <begin position="21"/>
        <end position="44"/>
    </location>
</feature>
<dbReference type="PANTHER" id="PTHR34979">
    <property type="entry name" value="INNER MEMBRANE PROTEIN YGAZ"/>
    <property type="match status" value="1"/>
</dbReference>
<sequence length="239" mass="24000">MQHTSGGPPSPGGSFRRGVRMGAPFSAVAFLLSTSFGVVAVQAGFTPLQAVVMSAVVHAGSAQFATVAIVGAGGGLLTAVTAAGLMNGRFLAMGVAFAPSLPGRPVKRWFQGQTVVDPSWVMANRGDGTFDRHLLFGATVPQYLGWVGGTCLGAFGGDLLGDTEALGLDAVFPAFFLALLVGELRTPGTRGVALVGALVALALVPFTPAGVPILVAAVVALVGLGRVPSPPARPGEEPA</sequence>
<evidence type="ECO:0000256" key="3">
    <source>
        <dbReference type="ARBA" id="ARBA00022448"/>
    </source>
</evidence>
<keyword evidence="10" id="KW-1185">Reference proteome</keyword>
<reference evidence="10" key="1">
    <citation type="journal article" date="2019" name="Int. J. Syst. Evol. Microbiol.">
        <title>The Global Catalogue of Microorganisms (GCM) 10K type strain sequencing project: providing services to taxonomists for standard genome sequencing and annotation.</title>
        <authorList>
            <consortium name="The Broad Institute Genomics Platform"/>
            <consortium name="The Broad Institute Genome Sequencing Center for Infectious Disease"/>
            <person name="Wu L."/>
            <person name="Ma J."/>
        </authorList>
    </citation>
    <scope>NUCLEOTIDE SEQUENCE [LARGE SCALE GENOMIC DNA]</scope>
    <source>
        <strain evidence="10">JCM 18127</strain>
    </source>
</reference>
<feature type="transmembrane region" description="Helical" evidence="8">
    <location>
        <begin position="167"/>
        <end position="184"/>
    </location>
</feature>
<protein>
    <recommendedName>
        <fullName evidence="11">Branched-chain amino acid permease</fullName>
    </recommendedName>
</protein>
<gene>
    <name evidence="9" type="ORF">GCM10023226_13110</name>
</gene>
<comment type="subcellular location">
    <subcellularLocation>
        <location evidence="1">Cell membrane</location>
        <topology evidence="1">Multi-pass membrane protein</topology>
    </subcellularLocation>
</comment>
<proteinExistence type="inferred from homology"/>
<evidence type="ECO:0000256" key="8">
    <source>
        <dbReference type="SAM" id="Phobius"/>
    </source>
</evidence>
<accession>A0ABP8W256</accession>
<evidence type="ECO:0008006" key="11">
    <source>
        <dbReference type="Google" id="ProtNLM"/>
    </source>
</evidence>
<dbReference type="RefSeq" id="WP_345263860.1">
    <property type="nucleotide sequence ID" value="NZ_BAABIM010000001.1"/>
</dbReference>
<evidence type="ECO:0000313" key="9">
    <source>
        <dbReference type="EMBL" id="GAA4677238.1"/>
    </source>
</evidence>
<organism evidence="9 10">
    <name type="scientific">Nocardioides nanhaiensis</name>
    <dbReference type="NCBI Taxonomy" id="1476871"/>
    <lineage>
        <taxon>Bacteria</taxon>
        <taxon>Bacillati</taxon>
        <taxon>Actinomycetota</taxon>
        <taxon>Actinomycetes</taxon>
        <taxon>Propionibacteriales</taxon>
        <taxon>Nocardioidaceae</taxon>
        <taxon>Nocardioides</taxon>
    </lineage>
</organism>
<dbReference type="Proteomes" id="UP001500621">
    <property type="component" value="Unassembled WGS sequence"/>
</dbReference>
<evidence type="ECO:0000256" key="5">
    <source>
        <dbReference type="ARBA" id="ARBA00022692"/>
    </source>
</evidence>
<dbReference type="InterPro" id="IPR011606">
    <property type="entry name" value="Brnchd-chn_aa_trnsp_permease"/>
</dbReference>
<evidence type="ECO:0000313" key="10">
    <source>
        <dbReference type="Proteomes" id="UP001500621"/>
    </source>
</evidence>
<name>A0ABP8W256_9ACTN</name>
<evidence type="ECO:0000256" key="7">
    <source>
        <dbReference type="ARBA" id="ARBA00023136"/>
    </source>
</evidence>